<dbReference type="AlphaFoldDB" id="A0AAN7SQP0"/>
<comment type="caution">
    <text evidence="2">The sequence shown here is derived from an EMBL/GenBank/DDBJ whole genome shotgun (WGS) entry which is preliminary data.</text>
</comment>
<feature type="region of interest" description="Disordered" evidence="1">
    <location>
        <begin position="17"/>
        <end position="55"/>
    </location>
</feature>
<accession>A0AAN7SQP0</accession>
<protein>
    <submittedName>
        <fullName evidence="2">Uncharacterized protein</fullName>
    </submittedName>
</protein>
<organism evidence="2 3">
    <name type="scientific">Aquatica leii</name>
    <dbReference type="NCBI Taxonomy" id="1421715"/>
    <lineage>
        <taxon>Eukaryota</taxon>
        <taxon>Metazoa</taxon>
        <taxon>Ecdysozoa</taxon>
        <taxon>Arthropoda</taxon>
        <taxon>Hexapoda</taxon>
        <taxon>Insecta</taxon>
        <taxon>Pterygota</taxon>
        <taxon>Neoptera</taxon>
        <taxon>Endopterygota</taxon>
        <taxon>Coleoptera</taxon>
        <taxon>Polyphaga</taxon>
        <taxon>Elateriformia</taxon>
        <taxon>Elateroidea</taxon>
        <taxon>Lampyridae</taxon>
        <taxon>Luciolinae</taxon>
        <taxon>Aquatica</taxon>
    </lineage>
</organism>
<keyword evidence="3" id="KW-1185">Reference proteome</keyword>
<evidence type="ECO:0000313" key="3">
    <source>
        <dbReference type="Proteomes" id="UP001353858"/>
    </source>
</evidence>
<proteinExistence type="predicted"/>
<name>A0AAN7SQP0_9COLE</name>
<dbReference type="EMBL" id="JARPUR010000001">
    <property type="protein sequence ID" value="KAK4884563.1"/>
    <property type="molecule type" value="Genomic_DNA"/>
</dbReference>
<gene>
    <name evidence="2" type="ORF">RN001_000834</name>
</gene>
<reference evidence="3" key="1">
    <citation type="submission" date="2023-01" db="EMBL/GenBank/DDBJ databases">
        <title>Key to firefly adult light organ development and bioluminescence: homeobox transcription factors regulate luciferase expression and transportation to peroxisome.</title>
        <authorList>
            <person name="Fu X."/>
        </authorList>
    </citation>
    <scope>NUCLEOTIDE SEQUENCE [LARGE SCALE GENOMIC DNA]</scope>
</reference>
<evidence type="ECO:0000256" key="1">
    <source>
        <dbReference type="SAM" id="MobiDB-lite"/>
    </source>
</evidence>
<feature type="compositionally biased region" description="Pro residues" evidence="1">
    <location>
        <begin position="36"/>
        <end position="47"/>
    </location>
</feature>
<sequence>MLFKPVYLKPKMREAPIIMGSPPQLRPEPEPEPEPVPEPQIPTPEPMPEIDPEPELPKVEPALEKQEQLPILAYTQGIHVVYPLEARRDVLAGRVAYIYVDENGSSIFRPKHLFNALKLNKEQKSKFTDYSCIGGHQWKLDREHSRRRQNTLNKKER</sequence>
<evidence type="ECO:0000313" key="2">
    <source>
        <dbReference type="EMBL" id="KAK4884563.1"/>
    </source>
</evidence>
<dbReference type="Proteomes" id="UP001353858">
    <property type="component" value="Unassembled WGS sequence"/>
</dbReference>